<sequence>MYDRPETAGALDRLWANFRDAWPGAPAELTRNGNPWGHWRHPELLLSQTCGLPYRARLHGTVRLVGAPVHDLPCPEGRYFSTIIVRADDSRKTLADFAGTRPAINDPLSQSGWAALDAKAREDGFQFSVPVITGSHAASAHAVANRAADIAAIDAVSWKYIKAFDGLDAILKEIDHTRPTPALPYITAKHQDAQKVFDTLRSAIQNLEDADKGVLCLKELARVHARDYLELPMPAALSRMSSRKRSS</sequence>
<dbReference type="Gene3D" id="3.40.190.10">
    <property type="entry name" value="Periplasmic binding protein-like II"/>
    <property type="match status" value="1"/>
</dbReference>
<dbReference type="SUPFAM" id="SSF53850">
    <property type="entry name" value="Periplasmic binding protein-like II"/>
    <property type="match status" value="1"/>
</dbReference>
<name>A0A6B0XYC6_9RHOB</name>
<dbReference type="AlphaFoldDB" id="A0A6B0XYC6"/>
<protein>
    <submittedName>
        <fullName evidence="1">PhnD/SsuA/transferrin family substrate-binding protein</fullName>
    </submittedName>
</protein>
<dbReference type="PANTHER" id="PTHR35841">
    <property type="entry name" value="PHOSPHONATES-BINDING PERIPLASMIC PROTEIN"/>
    <property type="match status" value="1"/>
</dbReference>
<reference evidence="1" key="1">
    <citation type="submission" date="2019-09" db="EMBL/GenBank/DDBJ databases">
        <title>Characterisation of the sponge microbiome using genome-centric metagenomics.</title>
        <authorList>
            <person name="Engelberts J.P."/>
            <person name="Robbins S.J."/>
            <person name="De Goeij J.M."/>
            <person name="Aranda M."/>
            <person name="Bell S.C."/>
            <person name="Webster N.S."/>
        </authorList>
    </citation>
    <scope>NUCLEOTIDE SEQUENCE</scope>
    <source>
        <strain evidence="1">SB0664_bin_43</strain>
    </source>
</reference>
<comment type="caution">
    <text evidence="1">The sequence shown here is derived from an EMBL/GenBank/DDBJ whole genome shotgun (WGS) entry which is preliminary data.</text>
</comment>
<evidence type="ECO:0000313" key="1">
    <source>
        <dbReference type="EMBL" id="MXY32813.1"/>
    </source>
</evidence>
<dbReference type="Pfam" id="PF12974">
    <property type="entry name" value="Phosphonate-bd"/>
    <property type="match status" value="1"/>
</dbReference>
<accession>A0A6B0XYC6</accession>
<gene>
    <name evidence="1" type="ORF">F4Y60_01730</name>
</gene>
<organism evidence="1">
    <name type="scientific">Boseongicola sp. SB0664_bin_43</name>
    <dbReference type="NCBI Taxonomy" id="2604844"/>
    <lineage>
        <taxon>Bacteria</taxon>
        <taxon>Pseudomonadati</taxon>
        <taxon>Pseudomonadota</taxon>
        <taxon>Alphaproteobacteria</taxon>
        <taxon>Rhodobacterales</taxon>
        <taxon>Paracoccaceae</taxon>
        <taxon>Boseongicola</taxon>
    </lineage>
</organism>
<dbReference type="PANTHER" id="PTHR35841:SF1">
    <property type="entry name" value="PHOSPHONATES-BINDING PERIPLASMIC PROTEIN"/>
    <property type="match status" value="1"/>
</dbReference>
<dbReference type="EMBL" id="VXRY01000068">
    <property type="protein sequence ID" value="MXY32813.1"/>
    <property type="molecule type" value="Genomic_DNA"/>
</dbReference>
<proteinExistence type="predicted"/>